<keyword evidence="3" id="KW-1185">Reference proteome</keyword>
<reference evidence="1" key="3">
    <citation type="submission" date="2020-06" db="EMBL/GenBank/DDBJ databases">
        <title>Helianthus annuus Genome sequencing and assembly Release 2.</title>
        <authorList>
            <person name="Gouzy J."/>
            <person name="Langlade N."/>
            <person name="Munos S."/>
        </authorList>
    </citation>
    <scope>NUCLEOTIDE SEQUENCE</scope>
    <source>
        <tissue evidence="1">Leaves</tissue>
    </source>
</reference>
<sequence length="102" mass="12487">MKQHIPFPLWIDVYLTRSNSKTNQLLPSLYFSANVFLYPNNRLFMQLFAKQRFHQRLLRFRSRLGKMSYIHIHIHHNLQQQSKEIFSYILICPCFCFIYSKM</sequence>
<reference evidence="2" key="2">
    <citation type="submission" date="2017-02" db="EMBL/GenBank/DDBJ databases">
        <title>Sunflower complete genome.</title>
        <authorList>
            <person name="Langlade N."/>
            <person name="Munos S."/>
        </authorList>
    </citation>
    <scope>NUCLEOTIDE SEQUENCE [LARGE SCALE GENOMIC DNA]</scope>
    <source>
        <tissue evidence="2">Leaves</tissue>
    </source>
</reference>
<dbReference type="EMBL" id="CM007898">
    <property type="protein sequence ID" value="OTG13621.1"/>
    <property type="molecule type" value="Genomic_DNA"/>
</dbReference>
<dbReference type="AlphaFoldDB" id="A0A251TUH8"/>
<dbReference type="InParanoid" id="A0A251TUH8"/>
<protein>
    <submittedName>
        <fullName evidence="2">Uncharacterized protein</fullName>
    </submittedName>
</protein>
<dbReference type="Proteomes" id="UP000215914">
    <property type="component" value="Chromosome 9"/>
</dbReference>
<reference evidence="1 3" key="1">
    <citation type="journal article" date="2017" name="Nature">
        <title>The sunflower genome provides insights into oil metabolism, flowering and Asterid evolution.</title>
        <authorList>
            <person name="Badouin H."/>
            <person name="Gouzy J."/>
            <person name="Grassa C.J."/>
            <person name="Murat F."/>
            <person name="Staton S.E."/>
            <person name="Cottret L."/>
            <person name="Lelandais-Briere C."/>
            <person name="Owens G.L."/>
            <person name="Carrere S."/>
            <person name="Mayjonade B."/>
            <person name="Legrand L."/>
            <person name="Gill N."/>
            <person name="Kane N.C."/>
            <person name="Bowers J.E."/>
            <person name="Hubner S."/>
            <person name="Bellec A."/>
            <person name="Berard A."/>
            <person name="Berges H."/>
            <person name="Blanchet N."/>
            <person name="Boniface M.C."/>
            <person name="Brunel D."/>
            <person name="Catrice O."/>
            <person name="Chaidir N."/>
            <person name="Claudel C."/>
            <person name="Donnadieu C."/>
            <person name="Faraut T."/>
            <person name="Fievet G."/>
            <person name="Helmstetter N."/>
            <person name="King M."/>
            <person name="Knapp S.J."/>
            <person name="Lai Z."/>
            <person name="Le Paslier M.C."/>
            <person name="Lippi Y."/>
            <person name="Lorenzon L."/>
            <person name="Mandel J.R."/>
            <person name="Marage G."/>
            <person name="Marchand G."/>
            <person name="Marquand E."/>
            <person name="Bret-Mestries E."/>
            <person name="Morien E."/>
            <person name="Nambeesan S."/>
            <person name="Nguyen T."/>
            <person name="Pegot-Espagnet P."/>
            <person name="Pouilly N."/>
            <person name="Raftis F."/>
            <person name="Sallet E."/>
            <person name="Schiex T."/>
            <person name="Thomas J."/>
            <person name="Vandecasteele C."/>
            <person name="Vares D."/>
            <person name="Vear F."/>
            <person name="Vautrin S."/>
            <person name="Crespi M."/>
            <person name="Mangin B."/>
            <person name="Burke J.M."/>
            <person name="Salse J."/>
            <person name="Munos S."/>
            <person name="Vincourt P."/>
            <person name="Rieseberg L.H."/>
            <person name="Langlade N.B."/>
        </authorList>
    </citation>
    <scope>NUCLEOTIDE SEQUENCE [LARGE SCALE GENOMIC DNA]</scope>
    <source>
        <strain evidence="3">cv. SF193</strain>
        <tissue evidence="1">Leaves</tissue>
    </source>
</reference>
<dbReference type="EMBL" id="MNCJ02000324">
    <property type="protein sequence ID" value="KAF5788993.1"/>
    <property type="molecule type" value="Genomic_DNA"/>
</dbReference>
<proteinExistence type="predicted"/>
<evidence type="ECO:0000313" key="3">
    <source>
        <dbReference type="Proteomes" id="UP000215914"/>
    </source>
</evidence>
<accession>A0A251TUH8</accession>
<organism evidence="2 3">
    <name type="scientific">Helianthus annuus</name>
    <name type="common">Common sunflower</name>
    <dbReference type="NCBI Taxonomy" id="4232"/>
    <lineage>
        <taxon>Eukaryota</taxon>
        <taxon>Viridiplantae</taxon>
        <taxon>Streptophyta</taxon>
        <taxon>Embryophyta</taxon>
        <taxon>Tracheophyta</taxon>
        <taxon>Spermatophyta</taxon>
        <taxon>Magnoliopsida</taxon>
        <taxon>eudicotyledons</taxon>
        <taxon>Gunneridae</taxon>
        <taxon>Pentapetalae</taxon>
        <taxon>asterids</taxon>
        <taxon>campanulids</taxon>
        <taxon>Asterales</taxon>
        <taxon>Asteraceae</taxon>
        <taxon>Asteroideae</taxon>
        <taxon>Heliantheae alliance</taxon>
        <taxon>Heliantheae</taxon>
        <taxon>Helianthus</taxon>
    </lineage>
</organism>
<evidence type="ECO:0000313" key="2">
    <source>
        <dbReference type="EMBL" id="OTG13621.1"/>
    </source>
</evidence>
<gene>
    <name evidence="2" type="ORF">HannXRQ_Chr09g0240191</name>
    <name evidence="1" type="ORF">HanXRQr2_Chr09g0365651</name>
</gene>
<name>A0A251TUH8_HELAN</name>
<evidence type="ECO:0000313" key="1">
    <source>
        <dbReference type="EMBL" id="KAF5788993.1"/>
    </source>
</evidence>
<dbReference type="Gramene" id="mRNA:HanXRQr2_Chr09g0365651">
    <property type="protein sequence ID" value="mRNA:HanXRQr2_Chr09g0365651"/>
    <property type="gene ID" value="HanXRQr2_Chr09g0365651"/>
</dbReference>